<evidence type="ECO:0000313" key="3">
    <source>
        <dbReference type="Proteomes" id="UP000419144"/>
    </source>
</evidence>
<proteinExistence type="predicted"/>
<gene>
    <name evidence="2" type="ORF">LtaPh_3442711</name>
</gene>
<keyword evidence="3" id="KW-1185">Reference proteome</keyword>
<feature type="compositionally biased region" description="Low complexity" evidence="1">
    <location>
        <begin position="103"/>
        <end position="115"/>
    </location>
</feature>
<accession>A0A640KTA1</accession>
<feature type="compositionally biased region" description="Basic residues" evidence="1">
    <location>
        <begin position="88"/>
        <end position="100"/>
    </location>
</feature>
<protein>
    <submittedName>
        <fullName evidence="2">Uncharacterized protein</fullName>
    </submittedName>
</protein>
<feature type="compositionally biased region" description="Polar residues" evidence="1">
    <location>
        <begin position="146"/>
        <end position="156"/>
    </location>
</feature>
<dbReference type="AlphaFoldDB" id="A0A640KTA1"/>
<feature type="compositionally biased region" description="Basic and acidic residues" evidence="1">
    <location>
        <begin position="116"/>
        <end position="129"/>
    </location>
</feature>
<evidence type="ECO:0000313" key="2">
    <source>
        <dbReference type="EMBL" id="GET92501.1"/>
    </source>
</evidence>
<reference evidence="2" key="1">
    <citation type="submission" date="2019-11" db="EMBL/GenBank/DDBJ databases">
        <title>Leishmania tarentolae CDS.</title>
        <authorList>
            <person name="Goto Y."/>
            <person name="Yamagishi J."/>
        </authorList>
    </citation>
    <scope>NUCLEOTIDE SEQUENCE [LARGE SCALE GENOMIC DNA]</scope>
    <source>
        <strain evidence="2">Parrot Tar II</strain>
    </source>
</reference>
<dbReference type="VEuPathDB" id="TriTrypDB:LtaPh_3442711"/>
<dbReference type="Proteomes" id="UP000419144">
    <property type="component" value="Unassembled WGS sequence"/>
</dbReference>
<organism evidence="2 3">
    <name type="scientific">Leishmania tarentolae</name>
    <name type="common">Sauroleishmania tarentolae</name>
    <dbReference type="NCBI Taxonomy" id="5689"/>
    <lineage>
        <taxon>Eukaryota</taxon>
        <taxon>Discoba</taxon>
        <taxon>Euglenozoa</taxon>
        <taxon>Kinetoplastea</taxon>
        <taxon>Metakinetoplastina</taxon>
        <taxon>Trypanosomatida</taxon>
        <taxon>Trypanosomatidae</taxon>
        <taxon>Leishmaniinae</taxon>
        <taxon>Leishmania</taxon>
        <taxon>lizard Leishmania</taxon>
    </lineage>
</organism>
<name>A0A640KTA1_LEITA</name>
<sequence>MSSPSHFAPANRGAVSPSEGTAEPPTQIAAPMEPRMPGTGSLSVDPAGCRSGRFRPRGSSVPGLRGVDACDVAPLPVPSPYGCSVSRSRPKQRTRCRAHRQQGATSSPTSASRPTGSERWHAGCRDTGHRRPTLSGGIWSAGRPSWPSSGSTASWE</sequence>
<dbReference type="EMBL" id="BLBS01000054">
    <property type="protein sequence ID" value="GET92501.1"/>
    <property type="molecule type" value="Genomic_DNA"/>
</dbReference>
<feature type="region of interest" description="Disordered" evidence="1">
    <location>
        <begin position="1"/>
        <end position="156"/>
    </location>
</feature>
<evidence type="ECO:0000256" key="1">
    <source>
        <dbReference type="SAM" id="MobiDB-lite"/>
    </source>
</evidence>
<comment type="caution">
    <text evidence="2">The sequence shown here is derived from an EMBL/GenBank/DDBJ whole genome shotgun (WGS) entry which is preliminary data.</text>
</comment>